<gene>
    <name evidence="2" type="ORF">BN1224_DC9_BJ_00080</name>
</gene>
<sequence length="176" mass="18032">MSAPIPTPQELSDQITCLNVQYQQVSELARENKGDIEGLKTLTAALTAHAGIQPSADEIYSLQTAAALILSASEKPGSGPSGSTEGSVTVQSPCKFKKVLAVVLTIIALIAIAVLIACIVAACGGFPLLLSALNLYTIGACVSLPIIASASVALICLCTFVANSLTKPVITVHTAR</sequence>
<keyword evidence="1" id="KW-0812">Transmembrane</keyword>
<dbReference type="NCBIfam" id="NF033935">
    <property type="entry name" value="inclusion_IncB"/>
    <property type="match status" value="1"/>
</dbReference>
<dbReference type="AlphaFoldDB" id="A0A0F7X5F4"/>
<keyword evidence="1" id="KW-1133">Transmembrane helix</keyword>
<evidence type="ECO:0000313" key="2">
    <source>
        <dbReference type="EMBL" id="CRI47753.1"/>
    </source>
</evidence>
<name>A0A0F7X5F4_CHLPN</name>
<organism evidence="2">
    <name type="scientific">Chlamydia pneumoniae</name>
    <name type="common">Chlamydophila pneumoniae</name>
    <dbReference type="NCBI Taxonomy" id="83558"/>
    <lineage>
        <taxon>Bacteria</taxon>
        <taxon>Pseudomonadati</taxon>
        <taxon>Chlamydiota</taxon>
        <taxon>Chlamydiia</taxon>
        <taxon>Chlamydiales</taxon>
        <taxon>Chlamydiaceae</taxon>
        <taxon>Chlamydia/Chlamydophila group</taxon>
        <taxon>Chlamydia</taxon>
    </lineage>
</organism>
<feature type="transmembrane region" description="Helical" evidence="1">
    <location>
        <begin position="99"/>
        <end position="129"/>
    </location>
</feature>
<proteinExistence type="predicted"/>
<reference evidence="2" key="1">
    <citation type="submission" date="2015-05" db="EMBL/GenBank/DDBJ databases">
        <authorList>
            <person name="Rattei Thomas"/>
        </authorList>
    </citation>
    <scope>NUCLEOTIDE SEQUENCE</scope>
    <source>
        <strain evidence="2">DC9</strain>
    </source>
</reference>
<accession>A0A0F7X5F4</accession>
<evidence type="ECO:0008006" key="3">
    <source>
        <dbReference type="Google" id="ProtNLM"/>
    </source>
</evidence>
<keyword evidence="1" id="KW-0472">Membrane</keyword>
<protein>
    <recommendedName>
        <fullName evidence="3">Inclusion membrane protein B</fullName>
    </recommendedName>
</protein>
<feature type="transmembrane region" description="Helical" evidence="1">
    <location>
        <begin position="135"/>
        <end position="162"/>
    </location>
</feature>
<dbReference type="EMBL" id="LN847041">
    <property type="protein sequence ID" value="CRI47753.1"/>
    <property type="molecule type" value="Genomic_DNA"/>
</dbReference>
<evidence type="ECO:0000256" key="1">
    <source>
        <dbReference type="SAM" id="Phobius"/>
    </source>
</evidence>